<sequence>MNLLHGIRGSSPTRAFSLEQRRANGVIGPTLVMLPEIWNLLDDESFARQIGNWIVTMRKKLGCVWMDAQSPEQVSSSAIWPQIRDNVLVRVFVPVENFTPSAKTAYQRDFGLSDGQIRTIQKLVAKRDYFIAEQGDASRRISVPLDPRTIAILRSEMSAQIMFDRHLHSGLPDWKERYIEEATAQARGDPVPAVAPDAHPEVDHA</sequence>
<name>A0A1M6VM06_9BURK</name>
<accession>A0A1M6VM06</accession>
<evidence type="ECO:0000313" key="2">
    <source>
        <dbReference type="EMBL" id="SHK82530.1"/>
    </source>
</evidence>
<organism evidence="2 3">
    <name type="scientific">Paraburkholderia terricola</name>
    <dbReference type="NCBI Taxonomy" id="169427"/>
    <lineage>
        <taxon>Bacteria</taxon>
        <taxon>Pseudomonadati</taxon>
        <taxon>Pseudomonadota</taxon>
        <taxon>Betaproteobacteria</taxon>
        <taxon>Burkholderiales</taxon>
        <taxon>Burkholderiaceae</taxon>
        <taxon>Paraburkholderia</taxon>
    </lineage>
</organism>
<dbReference type="SUPFAM" id="SSF52540">
    <property type="entry name" value="P-loop containing nucleoside triphosphate hydrolases"/>
    <property type="match status" value="1"/>
</dbReference>
<proteinExistence type="predicted"/>
<protein>
    <submittedName>
        <fullName evidence="2">Type IV secretion system protein VirB4</fullName>
    </submittedName>
</protein>
<gene>
    <name evidence="2" type="ORF">SAMN05192548_104011</name>
</gene>
<evidence type="ECO:0000313" key="3">
    <source>
        <dbReference type="Proteomes" id="UP000184395"/>
    </source>
</evidence>
<feature type="region of interest" description="Disordered" evidence="1">
    <location>
        <begin position="185"/>
        <end position="205"/>
    </location>
</feature>
<evidence type="ECO:0000256" key="1">
    <source>
        <dbReference type="SAM" id="MobiDB-lite"/>
    </source>
</evidence>
<dbReference type="AlphaFoldDB" id="A0A1M6VM06"/>
<dbReference type="STRING" id="169427.SAMN05192548_104011"/>
<dbReference type="EMBL" id="FRAB01000040">
    <property type="protein sequence ID" value="SHK82530.1"/>
    <property type="molecule type" value="Genomic_DNA"/>
</dbReference>
<dbReference type="InterPro" id="IPR027417">
    <property type="entry name" value="P-loop_NTPase"/>
</dbReference>
<reference evidence="2 3" key="1">
    <citation type="submission" date="2016-11" db="EMBL/GenBank/DDBJ databases">
        <authorList>
            <person name="Jaros S."/>
            <person name="Januszkiewicz K."/>
            <person name="Wedrychowicz H."/>
        </authorList>
    </citation>
    <scope>NUCLEOTIDE SEQUENCE [LARGE SCALE GENOMIC DNA]</scope>
    <source>
        <strain evidence="2 3">LMG 20594</strain>
    </source>
</reference>
<dbReference type="Gene3D" id="3.40.50.300">
    <property type="entry name" value="P-loop containing nucleotide triphosphate hydrolases"/>
    <property type="match status" value="1"/>
</dbReference>
<dbReference type="Proteomes" id="UP000184395">
    <property type="component" value="Unassembled WGS sequence"/>
</dbReference>